<keyword evidence="4" id="KW-1185">Reference proteome</keyword>
<dbReference type="InterPro" id="IPR013094">
    <property type="entry name" value="AB_hydrolase_3"/>
</dbReference>
<comment type="caution">
    <text evidence="3">The sequence shown here is derived from an EMBL/GenBank/DDBJ whole genome shotgun (WGS) entry which is preliminary data.</text>
</comment>
<dbReference type="Proteomes" id="UP001150266">
    <property type="component" value="Unassembled WGS sequence"/>
</dbReference>
<dbReference type="PANTHER" id="PTHR48081:SF31">
    <property type="entry name" value="STERYL ACETYL HYDROLASE MUG81-RELATED"/>
    <property type="match status" value="1"/>
</dbReference>
<name>A0A9W8ZUD7_9AGAR</name>
<evidence type="ECO:0000313" key="4">
    <source>
        <dbReference type="Proteomes" id="UP001150266"/>
    </source>
</evidence>
<gene>
    <name evidence="3" type="ORF">J3R30DRAFT_3412090</name>
</gene>
<accession>A0A9W8ZUD7</accession>
<evidence type="ECO:0000256" key="1">
    <source>
        <dbReference type="ARBA" id="ARBA00022801"/>
    </source>
</evidence>
<reference evidence="3" key="1">
    <citation type="submission" date="2022-08" db="EMBL/GenBank/DDBJ databases">
        <title>A Global Phylogenomic Analysis of the Shiitake Genus Lentinula.</title>
        <authorList>
            <consortium name="DOE Joint Genome Institute"/>
            <person name="Sierra-Patev S."/>
            <person name="Min B."/>
            <person name="Naranjo-Ortiz M."/>
            <person name="Looney B."/>
            <person name="Konkel Z."/>
            <person name="Slot J.C."/>
            <person name="Sakamoto Y."/>
            <person name="Steenwyk J.L."/>
            <person name="Rokas A."/>
            <person name="Carro J."/>
            <person name="Camarero S."/>
            <person name="Ferreira P."/>
            <person name="Molpeceres G."/>
            <person name="Ruiz-Duenas F.J."/>
            <person name="Serrano A."/>
            <person name="Henrissat B."/>
            <person name="Drula E."/>
            <person name="Hughes K.W."/>
            <person name="Mata J.L."/>
            <person name="Ishikawa N.K."/>
            <person name="Vargas-Isla R."/>
            <person name="Ushijima S."/>
            <person name="Smith C.A."/>
            <person name="Ahrendt S."/>
            <person name="Andreopoulos W."/>
            <person name="He G."/>
            <person name="Labutti K."/>
            <person name="Lipzen A."/>
            <person name="Ng V."/>
            <person name="Riley R."/>
            <person name="Sandor L."/>
            <person name="Barry K."/>
            <person name="Martinez A.T."/>
            <person name="Xiao Y."/>
            <person name="Gibbons J.G."/>
            <person name="Terashima K."/>
            <person name="Grigoriev I.V."/>
            <person name="Hibbett D.S."/>
        </authorList>
    </citation>
    <scope>NUCLEOTIDE SEQUENCE</scope>
    <source>
        <strain evidence="3">JLM2183</strain>
    </source>
</reference>
<sequence>MSSLHTYSTPPKLDESKFAVLSWPQYVWMQAKLMVTPLVLAREILLSPFVARSKAKSLKRVVGDSSFRYLVDYFSEPELQSILGNSTGVYSTWARKESLPITIDELEDGGKLMWIGAQETGKNAALLSRYIQLQLEKRGLKVGIAIMSYSLVPVGQFPAPLWQTSRALEHLFSVEKVIPSNLVLVGDSAGGNLVSQVLSSMLHPLFSPPIIPARTRLQGAYMMSPWVSLTSVYTGEGEKKIFQSFAENDHCDVCSNDSLVSWGHAVLQGAPNLESDLPYLEPINAPEDWYKGLPDVVKRVFVSTGGGECLRDADRVFFEKTIKPYHGEAEYFEQEGGVHNDPFFDFQIADGPVGTRQSLTPKILEWVWKCFEVQ</sequence>
<keyword evidence="1 3" id="KW-0378">Hydrolase</keyword>
<proteinExistence type="predicted"/>
<protein>
    <submittedName>
        <fullName evidence="3">Alpha/Beta hydrolase protein</fullName>
    </submittedName>
</protein>
<dbReference type="SUPFAM" id="SSF53474">
    <property type="entry name" value="alpha/beta-Hydrolases"/>
    <property type="match status" value="1"/>
</dbReference>
<dbReference type="InterPro" id="IPR050300">
    <property type="entry name" value="GDXG_lipolytic_enzyme"/>
</dbReference>
<dbReference type="GO" id="GO:0016787">
    <property type="term" value="F:hydrolase activity"/>
    <property type="evidence" value="ECO:0007669"/>
    <property type="project" value="UniProtKB-KW"/>
</dbReference>
<dbReference type="OrthoDB" id="2152029at2759"/>
<evidence type="ECO:0000313" key="3">
    <source>
        <dbReference type="EMBL" id="KAJ4466747.1"/>
    </source>
</evidence>
<dbReference type="InterPro" id="IPR029058">
    <property type="entry name" value="AB_hydrolase_fold"/>
</dbReference>
<dbReference type="AlphaFoldDB" id="A0A9W8ZUD7"/>
<dbReference type="EMBL" id="JAOTPV010000051">
    <property type="protein sequence ID" value="KAJ4466747.1"/>
    <property type="molecule type" value="Genomic_DNA"/>
</dbReference>
<organism evidence="3 4">
    <name type="scientific">Lentinula aciculospora</name>
    <dbReference type="NCBI Taxonomy" id="153920"/>
    <lineage>
        <taxon>Eukaryota</taxon>
        <taxon>Fungi</taxon>
        <taxon>Dikarya</taxon>
        <taxon>Basidiomycota</taxon>
        <taxon>Agaricomycotina</taxon>
        <taxon>Agaricomycetes</taxon>
        <taxon>Agaricomycetidae</taxon>
        <taxon>Agaricales</taxon>
        <taxon>Marasmiineae</taxon>
        <taxon>Omphalotaceae</taxon>
        <taxon>Lentinula</taxon>
    </lineage>
</organism>
<dbReference type="Gene3D" id="3.40.50.1820">
    <property type="entry name" value="alpha/beta hydrolase"/>
    <property type="match status" value="1"/>
</dbReference>
<dbReference type="Pfam" id="PF07859">
    <property type="entry name" value="Abhydrolase_3"/>
    <property type="match status" value="1"/>
</dbReference>
<feature type="domain" description="Alpha/beta hydrolase fold-3" evidence="2">
    <location>
        <begin position="141"/>
        <end position="340"/>
    </location>
</feature>
<dbReference type="PANTHER" id="PTHR48081">
    <property type="entry name" value="AB HYDROLASE SUPERFAMILY PROTEIN C4A8.06C"/>
    <property type="match status" value="1"/>
</dbReference>
<evidence type="ECO:0000259" key="2">
    <source>
        <dbReference type="Pfam" id="PF07859"/>
    </source>
</evidence>